<feature type="transmembrane region" description="Helical" evidence="2">
    <location>
        <begin position="58"/>
        <end position="82"/>
    </location>
</feature>
<keyword evidence="2" id="KW-0812">Transmembrane</keyword>
<feature type="transmembrane region" description="Helical" evidence="2">
    <location>
        <begin position="121"/>
        <end position="142"/>
    </location>
</feature>
<organism evidence="3">
    <name type="scientific">Rhizochromulina marina</name>
    <dbReference type="NCBI Taxonomy" id="1034831"/>
    <lineage>
        <taxon>Eukaryota</taxon>
        <taxon>Sar</taxon>
        <taxon>Stramenopiles</taxon>
        <taxon>Ochrophyta</taxon>
        <taxon>Dictyochophyceae</taxon>
        <taxon>Rhizochromulinales</taxon>
        <taxon>Rhizochromulina</taxon>
    </lineage>
</organism>
<gene>
    <name evidence="3" type="ORF">RMAR1173_LOCUS12417</name>
</gene>
<feature type="transmembrane region" description="Helical" evidence="2">
    <location>
        <begin position="27"/>
        <end position="46"/>
    </location>
</feature>
<feature type="region of interest" description="Disordered" evidence="1">
    <location>
        <begin position="235"/>
        <end position="300"/>
    </location>
</feature>
<protein>
    <submittedName>
        <fullName evidence="3">Uncharacterized protein</fullName>
    </submittedName>
</protein>
<evidence type="ECO:0000313" key="3">
    <source>
        <dbReference type="EMBL" id="CAD9693266.1"/>
    </source>
</evidence>
<dbReference type="AlphaFoldDB" id="A0A7S2S989"/>
<feature type="transmembrane region" description="Helical" evidence="2">
    <location>
        <begin position="89"/>
        <end position="109"/>
    </location>
</feature>
<keyword evidence="2" id="KW-1133">Transmembrane helix</keyword>
<evidence type="ECO:0000256" key="1">
    <source>
        <dbReference type="SAM" id="MobiDB-lite"/>
    </source>
</evidence>
<proteinExistence type="predicted"/>
<reference evidence="3" key="1">
    <citation type="submission" date="2021-01" db="EMBL/GenBank/DDBJ databases">
        <authorList>
            <person name="Corre E."/>
            <person name="Pelletier E."/>
            <person name="Niang G."/>
            <person name="Scheremetjew M."/>
            <person name="Finn R."/>
            <person name="Kale V."/>
            <person name="Holt S."/>
            <person name="Cochrane G."/>
            <person name="Meng A."/>
            <person name="Brown T."/>
            <person name="Cohen L."/>
        </authorList>
    </citation>
    <scope>NUCLEOTIDE SEQUENCE</scope>
    <source>
        <strain evidence="3">CCMP1243</strain>
    </source>
</reference>
<dbReference type="EMBL" id="HBHJ01018790">
    <property type="protein sequence ID" value="CAD9693266.1"/>
    <property type="molecule type" value="Transcribed_RNA"/>
</dbReference>
<feature type="compositionally biased region" description="Basic and acidic residues" evidence="1">
    <location>
        <begin position="279"/>
        <end position="300"/>
    </location>
</feature>
<name>A0A7S2S989_9STRA</name>
<keyword evidence="2" id="KW-0472">Membrane</keyword>
<accession>A0A7S2S989</accession>
<sequence length="300" mass="34054">MIQDEDLGEDLSVLYDMAIQKWRQGGFCCAFAGLCIGLMFVDTLFKLQGGASAPNMEIWVTATFTLSLVGIIMAACACVGIAKQARPLIFVYLCYVFLFLSFRIVYNVFGFDSSYYHSDAFFTQFIITTAIVAMFWTQLYYIMYLFRIFRFYDVYIAHSEGRRQAVPKEDLVALTAKLGQYLKMSQIIELLSLLPEHVDTFTFDQFCQIEACFFRNMQKKARHLETATMREPLVPSDDLESPFVSPGSDRFSFPHRRDTQPAPVPETLGQGLVPPLPHPSHDAKTRGELDEAAGEEKKQG</sequence>
<evidence type="ECO:0000256" key="2">
    <source>
        <dbReference type="SAM" id="Phobius"/>
    </source>
</evidence>